<dbReference type="GO" id="GO:0006412">
    <property type="term" value="P:translation"/>
    <property type="evidence" value="ECO:0007669"/>
    <property type="project" value="InterPro"/>
</dbReference>
<feature type="domain" description="Ribosomal protein L9" evidence="4">
    <location>
        <begin position="50"/>
        <end position="94"/>
    </location>
</feature>
<accession>A0A6A5XV84</accession>
<dbReference type="Gene3D" id="3.40.5.10">
    <property type="entry name" value="Ribosomal protein L9, N-terminal domain"/>
    <property type="match status" value="1"/>
</dbReference>
<keyword evidence="6" id="KW-1185">Reference proteome</keyword>
<name>A0A6A5XV84_9PLEO</name>
<reference evidence="5" key="1">
    <citation type="journal article" date="2020" name="Stud. Mycol.">
        <title>101 Dothideomycetes genomes: a test case for predicting lifestyles and emergence of pathogens.</title>
        <authorList>
            <person name="Haridas S."/>
            <person name="Albert R."/>
            <person name="Binder M."/>
            <person name="Bloem J."/>
            <person name="Labutti K."/>
            <person name="Salamov A."/>
            <person name="Andreopoulos B."/>
            <person name="Baker S."/>
            <person name="Barry K."/>
            <person name="Bills G."/>
            <person name="Bluhm B."/>
            <person name="Cannon C."/>
            <person name="Castanera R."/>
            <person name="Culley D."/>
            <person name="Daum C."/>
            <person name="Ezra D."/>
            <person name="Gonzalez J."/>
            <person name="Henrissat B."/>
            <person name="Kuo A."/>
            <person name="Liang C."/>
            <person name="Lipzen A."/>
            <person name="Lutzoni F."/>
            <person name="Magnuson J."/>
            <person name="Mondo S."/>
            <person name="Nolan M."/>
            <person name="Ohm R."/>
            <person name="Pangilinan J."/>
            <person name="Park H.-J."/>
            <person name="Ramirez L."/>
            <person name="Alfaro M."/>
            <person name="Sun H."/>
            <person name="Tritt A."/>
            <person name="Yoshinaga Y."/>
            <person name="Zwiers L.-H."/>
            <person name="Turgeon B."/>
            <person name="Goodwin S."/>
            <person name="Spatafora J."/>
            <person name="Crous P."/>
            <person name="Grigoriev I."/>
        </authorList>
    </citation>
    <scope>NUCLEOTIDE SEQUENCE</scope>
    <source>
        <strain evidence="5">CBS 175.79</strain>
    </source>
</reference>
<evidence type="ECO:0000313" key="6">
    <source>
        <dbReference type="Proteomes" id="UP000799778"/>
    </source>
</evidence>
<dbReference type="InterPro" id="IPR000244">
    <property type="entry name" value="Ribosomal_bL9"/>
</dbReference>
<evidence type="ECO:0000256" key="2">
    <source>
        <dbReference type="ARBA" id="ARBA00022980"/>
    </source>
</evidence>
<sequence length="273" mass="30170">MASLGRLALRPQCTSCTRRITQLGLDAWRPQQQVRNVSKAVKEAERNIVVKLLKDINRFGPAGSYVPVNRSMMRNRWFPSRTADYVPFTQLKQLKAEGVSLVRDTEFGLYRAPVEDEDASGNVQAKPYVRPVEIDVLSPERAMELLTTFAPPTIDFTRQPIDQDQVLSKPRYGATGAADILTAAAMSNKPKTPANGIYGSVSTADVVASIRAALSHNDEAARVIITENDIRFIEGHAEGDESRVKQLGKFKVEITVPGAEAPIIRSIRIRAKE</sequence>
<gene>
    <name evidence="5" type="ORF">BU24DRAFT_422506</name>
</gene>
<keyword evidence="3" id="KW-0687">Ribonucleoprotein</keyword>
<protein>
    <recommendedName>
        <fullName evidence="4">Ribosomal protein L9 domain-containing protein</fullName>
    </recommendedName>
</protein>
<dbReference type="PANTHER" id="PTHR21368">
    <property type="entry name" value="50S RIBOSOMAL PROTEIN L9"/>
    <property type="match status" value="1"/>
</dbReference>
<organism evidence="5 6">
    <name type="scientific">Aaosphaeria arxii CBS 175.79</name>
    <dbReference type="NCBI Taxonomy" id="1450172"/>
    <lineage>
        <taxon>Eukaryota</taxon>
        <taxon>Fungi</taxon>
        <taxon>Dikarya</taxon>
        <taxon>Ascomycota</taxon>
        <taxon>Pezizomycotina</taxon>
        <taxon>Dothideomycetes</taxon>
        <taxon>Pleosporomycetidae</taxon>
        <taxon>Pleosporales</taxon>
        <taxon>Pleosporales incertae sedis</taxon>
        <taxon>Aaosphaeria</taxon>
    </lineage>
</organism>
<evidence type="ECO:0000259" key="4">
    <source>
        <dbReference type="Pfam" id="PF01281"/>
    </source>
</evidence>
<dbReference type="InterPro" id="IPR020070">
    <property type="entry name" value="Ribosomal_bL9_N"/>
</dbReference>
<dbReference type="Pfam" id="PF01281">
    <property type="entry name" value="Ribosomal_L9_N"/>
    <property type="match status" value="1"/>
</dbReference>
<dbReference type="RefSeq" id="XP_033384503.1">
    <property type="nucleotide sequence ID" value="XM_033528003.1"/>
</dbReference>
<dbReference type="EMBL" id="ML978069">
    <property type="protein sequence ID" value="KAF2016164.1"/>
    <property type="molecule type" value="Genomic_DNA"/>
</dbReference>
<keyword evidence="2" id="KW-0689">Ribosomal protein</keyword>
<dbReference type="GO" id="GO:1990904">
    <property type="term" value="C:ribonucleoprotein complex"/>
    <property type="evidence" value="ECO:0007669"/>
    <property type="project" value="UniProtKB-KW"/>
</dbReference>
<dbReference type="InterPro" id="IPR036935">
    <property type="entry name" value="Ribosomal_bL9_N_sf"/>
</dbReference>
<dbReference type="GO" id="GO:0005840">
    <property type="term" value="C:ribosome"/>
    <property type="evidence" value="ECO:0007669"/>
    <property type="project" value="UniProtKB-KW"/>
</dbReference>
<dbReference type="OrthoDB" id="5555409at2759"/>
<dbReference type="AlphaFoldDB" id="A0A6A5XV84"/>
<evidence type="ECO:0000256" key="3">
    <source>
        <dbReference type="ARBA" id="ARBA00023274"/>
    </source>
</evidence>
<dbReference type="Proteomes" id="UP000799778">
    <property type="component" value="Unassembled WGS sequence"/>
</dbReference>
<dbReference type="GeneID" id="54285400"/>
<evidence type="ECO:0000313" key="5">
    <source>
        <dbReference type="EMBL" id="KAF2016164.1"/>
    </source>
</evidence>
<dbReference type="GO" id="GO:0003735">
    <property type="term" value="F:structural constituent of ribosome"/>
    <property type="evidence" value="ECO:0007669"/>
    <property type="project" value="InterPro"/>
</dbReference>
<comment type="similarity">
    <text evidence="1">Belongs to the bacterial ribosomal protein bL9 family.</text>
</comment>
<evidence type="ECO:0000256" key="1">
    <source>
        <dbReference type="ARBA" id="ARBA00010605"/>
    </source>
</evidence>
<proteinExistence type="inferred from homology"/>